<evidence type="ECO:0000313" key="2">
    <source>
        <dbReference type="Proteomes" id="UP000005139"/>
    </source>
</evidence>
<reference evidence="1 2" key="1">
    <citation type="submission" date="2007-01" db="EMBL/GenBank/DDBJ databases">
        <title>Annotation of the draft genome assembly of Thermosinus carboxydivorans Nor1.</title>
        <authorList>
            <consortium name="US DOE Joint Genome Institute (JGI-ORNL)"/>
            <person name="Larimer F."/>
            <person name="Land M."/>
            <person name="Hauser L."/>
        </authorList>
    </citation>
    <scope>NUCLEOTIDE SEQUENCE [LARGE SCALE GENOMIC DNA]</scope>
    <source>
        <strain evidence="1 2">Nor1</strain>
    </source>
</reference>
<comment type="caution">
    <text evidence="1">The sequence shown here is derived from an EMBL/GenBank/DDBJ whole genome shotgun (WGS) entry which is preliminary data.</text>
</comment>
<organism evidence="1 2">
    <name type="scientific">Thermosinus carboxydivorans Nor1</name>
    <dbReference type="NCBI Taxonomy" id="401526"/>
    <lineage>
        <taxon>Bacteria</taxon>
        <taxon>Bacillati</taxon>
        <taxon>Bacillota</taxon>
        <taxon>Negativicutes</taxon>
        <taxon>Selenomonadales</taxon>
        <taxon>Sporomusaceae</taxon>
        <taxon>Thermosinus</taxon>
    </lineage>
</organism>
<protein>
    <submittedName>
        <fullName evidence="1">Uncharacterized protein</fullName>
    </submittedName>
</protein>
<name>A1HS73_9FIRM</name>
<evidence type="ECO:0000313" key="1">
    <source>
        <dbReference type="EMBL" id="EAX47154.1"/>
    </source>
</evidence>
<sequence>MTDKHAPARVVALVIIPLLFSDIDGNAGKPVPLVRSQYLHIGLGLTTAVTYPLRVARFGAAYTATHKLLLLRNLAGRCGPGILGNAAP</sequence>
<dbReference type="AlphaFoldDB" id="A1HS73"/>
<gene>
    <name evidence="1" type="ORF">TcarDRAFT_0662</name>
</gene>
<reference evidence="1 2" key="2">
    <citation type="submission" date="2007-01" db="EMBL/GenBank/DDBJ databases">
        <title>Sequencing of the draft genome and assembly of Thermosinus carboxydivorans Nor1.</title>
        <authorList>
            <consortium name="US DOE Joint Genome Institute (JGI-PGF)"/>
            <person name="Copeland A."/>
            <person name="Lucas S."/>
            <person name="Lapidus A."/>
            <person name="Barry K."/>
            <person name="Glavina del Rio T."/>
            <person name="Dalin E."/>
            <person name="Tice H."/>
            <person name="Bruce D."/>
            <person name="Pitluck S."/>
            <person name="Richardson P."/>
        </authorList>
    </citation>
    <scope>NUCLEOTIDE SEQUENCE [LARGE SCALE GENOMIC DNA]</scope>
    <source>
        <strain evidence="1 2">Nor1</strain>
    </source>
</reference>
<keyword evidence="2" id="KW-1185">Reference proteome</keyword>
<dbReference type="EMBL" id="AAWL01000014">
    <property type="protein sequence ID" value="EAX47154.1"/>
    <property type="molecule type" value="Genomic_DNA"/>
</dbReference>
<accession>A1HS73</accession>
<dbReference type="Proteomes" id="UP000005139">
    <property type="component" value="Unassembled WGS sequence"/>
</dbReference>
<proteinExistence type="predicted"/>